<dbReference type="EMBL" id="CP013659">
    <property type="protein sequence ID" value="ALS75984.1"/>
    <property type="molecule type" value="Genomic_DNA"/>
</dbReference>
<feature type="compositionally biased region" description="Basic and acidic residues" evidence="1">
    <location>
        <begin position="150"/>
        <end position="221"/>
    </location>
</feature>
<proteinExistence type="predicted"/>
<reference evidence="2" key="1">
    <citation type="submission" date="2016-01" db="EMBL/GenBank/DDBJ databases">
        <title>Complete genome of Planococcus rifietoensis type strain M8.</title>
        <authorList>
            <person name="See-Too W.S."/>
        </authorList>
    </citation>
    <scope>NUCLEOTIDE SEQUENCE [LARGE SCALE GENOMIC DNA]</scope>
    <source>
        <strain evidence="2">M8</strain>
    </source>
</reference>
<protein>
    <recommendedName>
        <fullName evidence="4">Gas vesicle protein</fullName>
    </recommendedName>
</protein>
<feature type="region of interest" description="Disordered" evidence="1">
    <location>
        <begin position="131"/>
        <end position="252"/>
    </location>
</feature>
<evidence type="ECO:0008006" key="4">
    <source>
        <dbReference type="Google" id="ProtNLM"/>
    </source>
</evidence>
<evidence type="ECO:0000313" key="3">
    <source>
        <dbReference type="Proteomes" id="UP000067683"/>
    </source>
</evidence>
<dbReference type="PANTHER" id="PTHR35792">
    <property type="entry name" value="GENERAL STRESS PROTEIN"/>
    <property type="match status" value="1"/>
</dbReference>
<dbReference type="InterPro" id="IPR024623">
    <property type="entry name" value="YtxH"/>
</dbReference>
<dbReference type="AlphaFoldDB" id="A0A0U2XII7"/>
<dbReference type="InterPro" id="IPR052928">
    <property type="entry name" value="Desiccation-related_membrane"/>
</dbReference>
<dbReference type="KEGG" id="prt:AUC31_12600"/>
<feature type="compositionally biased region" description="Basic and acidic residues" evidence="1">
    <location>
        <begin position="237"/>
        <end position="252"/>
    </location>
</feature>
<sequence>MVKIAVEHPFTSVRDALVQKGYRAEMLEKKTDAPDYDVVVVRDQEDLTDFHMSVSLVEARGRTLFEIVEEVEERLVRQGKIQSPAPMAQEYGSESGGGGGSFVAGAVTGALIGAAAGLLLAPKSGKELQEQVKAKTSDSSEKVNTSIEQAKVKADELKAKREEKKEEKEVKKQEKAIEKEVKQQEKAEEKEEKKEEKAQKEHDKAEKKVEKEIKKAEKDAGGVDVVEFGESSLGKNSDGEIKVEPTDAKKNN</sequence>
<dbReference type="RefSeq" id="WP_058382687.1">
    <property type="nucleotide sequence ID" value="NZ_CP013659.2"/>
</dbReference>
<accession>A0A0U2XII7</accession>
<dbReference type="Pfam" id="PF03698">
    <property type="entry name" value="UPF0180"/>
    <property type="match status" value="1"/>
</dbReference>
<evidence type="ECO:0000256" key="1">
    <source>
        <dbReference type="SAM" id="MobiDB-lite"/>
    </source>
</evidence>
<dbReference type="InterPro" id="IPR005370">
    <property type="entry name" value="UPF0180"/>
</dbReference>
<dbReference type="Proteomes" id="UP000067683">
    <property type="component" value="Chromosome"/>
</dbReference>
<feature type="compositionally biased region" description="Basic and acidic residues" evidence="1">
    <location>
        <begin position="131"/>
        <end position="141"/>
    </location>
</feature>
<dbReference type="OrthoDB" id="1708042at2"/>
<evidence type="ECO:0000313" key="2">
    <source>
        <dbReference type="EMBL" id="ALS75984.1"/>
    </source>
</evidence>
<keyword evidence="3" id="KW-1185">Reference proteome</keyword>
<gene>
    <name evidence="2" type="ORF">AUC31_12600</name>
</gene>
<organism evidence="2 3">
    <name type="scientific">Planococcus rifietoensis</name>
    <dbReference type="NCBI Taxonomy" id="200991"/>
    <lineage>
        <taxon>Bacteria</taxon>
        <taxon>Bacillati</taxon>
        <taxon>Bacillota</taxon>
        <taxon>Bacilli</taxon>
        <taxon>Bacillales</taxon>
        <taxon>Caryophanaceae</taxon>
        <taxon>Planococcus</taxon>
    </lineage>
</organism>
<dbReference type="Pfam" id="PF12732">
    <property type="entry name" value="YtxH"/>
    <property type="match status" value="1"/>
</dbReference>
<name>A0A0U2XII7_9BACL</name>
<dbReference type="STRING" id="200991.AUC31_12600"/>
<dbReference type="PANTHER" id="PTHR35792:SF1">
    <property type="entry name" value="SLL0268 PROTEIN"/>
    <property type="match status" value="1"/>
</dbReference>